<evidence type="ECO:0000256" key="4">
    <source>
        <dbReference type="PROSITE-ProRule" id="PRU00335"/>
    </source>
</evidence>
<reference evidence="6 7" key="1">
    <citation type="journal article" date="2007" name="Nat. Biotechnol.">
        <title>Complete genome sequence of the myxobacterium Sorangium cellulosum.</title>
        <authorList>
            <person name="Schneiker S."/>
            <person name="Perlova O."/>
            <person name="Kaiser O."/>
            <person name="Gerth K."/>
            <person name="Alici A."/>
            <person name="Altmeyer M.O."/>
            <person name="Bartels D."/>
            <person name="Bekel T."/>
            <person name="Beyer S."/>
            <person name="Bode E."/>
            <person name="Bode H.B."/>
            <person name="Bolten C.J."/>
            <person name="Choudhuri J.V."/>
            <person name="Doss S."/>
            <person name="Elnakady Y.A."/>
            <person name="Frank B."/>
            <person name="Gaigalat L."/>
            <person name="Goesmann A."/>
            <person name="Groeger C."/>
            <person name="Gross F."/>
            <person name="Jelsbak L."/>
            <person name="Jelsbak L."/>
            <person name="Kalinowski J."/>
            <person name="Kegler C."/>
            <person name="Knauber T."/>
            <person name="Konietzny S."/>
            <person name="Kopp M."/>
            <person name="Krause L."/>
            <person name="Krug D."/>
            <person name="Linke B."/>
            <person name="Mahmud T."/>
            <person name="Martinez-Arias R."/>
            <person name="McHardy A.C."/>
            <person name="Merai M."/>
            <person name="Meyer F."/>
            <person name="Mormann S."/>
            <person name="Munoz-Dorado J."/>
            <person name="Perez J."/>
            <person name="Pradella S."/>
            <person name="Rachid S."/>
            <person name="Raddatz G."/>
            <person name="Rosenau F."/>
            <person name="Rueckert C."/>
            <person name="Sasse F."/>
            <person name="Scharfe M."/>
            <person name="Schuster S.C."/>
            <person name="Suen G."/>
            <person name="Treuner-Lange A."/>
            <person name="Velicer G.J."/>
            <person name="Vorholter F.-J."/>
            <person name="Weissman K.J."/>
            <person name="Welch R.D."/>
            <person name="Wenzel S.C."/>
            <person name="Whitworth D.E."/>
            <person name="Wilhelm S."/>
            <person name="Wittmann C."/>
            <person name="Bloecker H."/>
            <person name="Puehler A."/>
            <person name="Mueller R."/>
        </authorList>
    </citation>
    <scope>NUCLEOTIDE SEQUENCE [LARGE SCALE GENOMIC DNA]</scope>
    <source>
        <strain evidence="7">So ce56</strain>
    </source>
</reference>
<dbReference type="PANTHER" id="PTHR47506">
    <property type="entry name" value="TRANSCRIPTIONAL REGULATORY PROTEIN"/>
    <property type="match status" value="1"/>
</dbReference>
<gene>
    <name evidence="6" type="ordered locus">sce3214</name>
</gene>
<name>A9GJ94_SORC5</name>
<evidence type="ECO:0000313" key="6">
    <source>
        <dbReference type="EMBL" id="CAN93373.1"/>
    </source>
</evidence>
<dbReference type="Pfam" id="PF00440">
    <property type="entry name" value="TetR_N"/>
    <property type="match status" value="1"/>
</dbReference>
<dbReference type="HOGENOM" id="CLU_069356_4_1_7"/>
<keyword evidence="2 4" id="KW-0238">DNA-binding</keyword>
<dbReference type="EMBL" id="AM746676">
    <property type="protein sequence ID" value="CAN93373.1"/>
    <property type="molecule type" value="Genomic_DNA"/>
</dbReference>
<dbReference type="InterPro" id="IPR009057">
    <property type="entry name" value="Homeodomain-like_sf"/>
</dbReference>
<keyword evidence="7" id="KW-1185">Reference proteome</keyword>
<dbReference type="SUPFAM" id="SSF48498">
    <property type="entry name" value="Tetracyclin repressor-like, C-terminal domain"/>
    <property type="match status" value="1"/>
</dbReference>
<dbReference type="PANTHER" id="PTHR47506:SF6">
    <property type="entry name" value="HTH-TYPE TRANSCRIPTIONAL REPRESSOR NEMR"/>
    <property type="match status" value="1"/>
</dbReference>
<dbReference type="InterPro" id="IPR001647">
    <property type="entry name" value="HTH_TetR"/>
</dbReference>
<evidence type="ECO:0000256" key="2">
    <source>
        <dbReference type="ARBA" id="ARBA00023125"/>
    </source>
</evidence>
<keyword evidence="3" id="KW-0804">Transcription</keyword>
<dbReference type="KEGG" id="scl:sce3214"/>
<dbReference type="Proteomes" id="UP000002139">
    <property type="component" value="Chromosome"/>
</dbReference>
<dbReference type="PRINTS" id="PR00455">
    <property type="entry name" value="HTHTETR"/>
</dbReference>
<dbReference type="GO" id="GO:0003677">
    <property type="term" value="F:DNA binding"/>
    <property type="evidence" value="ECO:0007669"/>
    <property type="project" value="UniProtKB-UniRule"/>
</dbReference>
<evidence type="ECO:0000256" key="3">
    <source>
        <dbReference type="ARBA" id="ARBA00023163"/>
    </source>
</evidence>
<sequence>MAKGEDTRQAILAEALALASEVGLSGVTVGALAERVKMSKSGLFAHFSSKENLDVAILEEAKRRFVDLVVAPALREPRGEPRVRALIDRWFVWTEQDFMPGGCVFHAAAAELDDKPGPARDALVASQKDWLATLATAARIAVEEGHFRSDLDLAQFAFEAYAIASGSHALGRLMRDTASERRARAAFERLVTDARRSPCRSA</sequence>
<dbReference type="AlphaFoldDB" id="A9GJ94"/>
<dbReference type="InterPro" id="IPR011075">
    <property type="entry name" value="TetR_C"/>
</dbReference>
<accession>A9GJ94</accession>
<dbReference type="BioCyc" id="SCEL448385:SCE_RS16480-MONOMER"/>
<dbReference type="Pfam" id="PF16925">
    <property type="entry name" value="TetR_C_13"/>
    <property type="match status" value="1"/>
</dbReference>
<evidence type="ECO:0000259" key="5">
    <source>
        <dbReference type="PROSITE" id="PS50977"/>
    </source>
</evidence>
<protein>
    <submittedName>
        <fullName evidence="6">Transcriptional regulator, TetR family</fullName>
    </submittedName>
</protein>
<proteinExistence type="predicted"/>
<dbReference type="RefSeq" id="WP_012235845.1">
    <property type="nucleotide sequence ID" value="NC_010162.1"/>
</dbReference>
<evidence type="ECO:0000256" key="1">
    <source>
        <dbReference type="ARBA" id="ARBA00023015"/>
    </source>
</evidence>
<dbReference type="InterPro" id="IPR036271">
    <property type="entry name" value="Tet_transcr_reg_TetR-rel_C_sf"/>
</dbReference>
<evidence type="ECO:0000313" key="7">
    <source>
        <dbReference type="Proteomes" id="UP000002139"/>
    </source>
</evidence>
<organism evidence="6 7">
    <name type="scientific">Sorangium cellulosum (strain So ce56)</name>
    <name type="common">Polyangium cellulosum (strain So ce56)</name>
    <dbReference type="NCBI Taxonomy" id="448385"/>
    <lineage>
        <taxon>Bacteria</taxon>
        <taxon>Pseudomonadati</taxon>
        <taxon>Myxococcota</taxon>
        <taxon>Polyangia</taxon>
        <taxon>Polyangiales</taxon>
        <taxon>Polyangiaceae</taxon>
        <taxon>Sorangium</taxon>
    </lineage>
</organism>
<feature type="domain" description="HTH tetR-type" evidence="5">
    <location>
        <begin position="5"/>
        <end position="65"/>
    </location>
</feature>
<dbReference type="Gene3D" id="1.10.10.60">
    <property type="entry name" value="Homeodomain-like"/>
    <property type="match status" value="1"/>
</dbReference>
<feature type="DNA-binding region" description="H-T-H motif" evidence="4">
    <location>
        <begin position="28"/>
        <end position="47"/>
    </location>
</feature>
<dbReference type="OrthoDB" id="9811084at2"/>
<dbReference type="SUPFAM" id="SSF46689">
    <property type="entry name" value="Homeodomain-like"/>
    <property type="match status" value="1"/>
</dbReference>
<dbReference type="eggNOG" id="COG1309">
    <property type="taxonomic scope" value="Bacteria"/>
</dbReference>
<dbReference type="STRING" id="448385.sce3214"/>
<dbReference type="PROSITE" id="PS50977">
    <property type="entry name" value="HTH_TETR_2"/>
    <property type="match status" value="1"/>
</dbReference>
<dbReference type="Gene3D" id="1.10.357.10">
    <property type="entry name" value="Tetracycline Repressor, domain 2"/>
    <property type="match status" value="1"/>
</dbReference>
<keyword evidence="1" id="KW-0805">Transcription regulation</keyword>